<dbReference type="EMBL" id="JAJFZP010000005">
    <property type="protein sequence ID" value="MCC3268836.1"/>
    <property type="molecule type" value="Genomic_DNA"/>
</dbReference>
<protein>
    <submittedName>
        <fullName evidence="2">Uncharacterized protein</fullName>
    </submittedName>
</protein>
<evidence type="ECO:0000313" key="2">
    <source>
        <dbReference type="EMBL" id="MCC3268836.1"/>
    </source>
</evidence>
<evidence type="ECO:0000256" key="1">
    <source>
        <dbReference type="SAM" id="Phobius"/>
    </source>
</evidence>
<keyword evidence="1" id="KW-1133">Transmembrane helix</keyword>
<proteinExistence type="predicted"/>
<dbReference type="RefSeq" id="WP_227907331.1">
    <property type="nucleotide sequence ID" value="NZ_CP095461.1"/>
</dbReference>
<keyword evidence="1" id="KW-0812">Transmembrane</keyword>
<name>A0A9X1M0A5_9MICC</name>
<sequence length="55" mass="6020">MDTFLGLLEEVTHNGFMAGVAGLTVLTLAVLGIAVRRILPKHEHDATLPPRRKRS</sequence>
<gene>
    <name evidence="2" type="ORF">LJ751_05595</name>
</gene>
<comment type="caution">
    <text evidence="2">The sequence shown here is derived from an EMBL/GenBank/DDBJ whole genome shotgun (WGS) entry which is preliminary data.</text>
</comment>
<reference evidence="2" key="1">
    <citation type="submission" date="2021-10" db="EMBL/GenBank/DDBJ databases">
        <title>Novel species in genus Arthrobacter.</title>
        <authorList>
            <person name="Liu Y."/>
        </authorList>
    </citation>
    <scope>NUCLEOTIDE SEQUENCE</scope>
    <source>
        <strain evidence="2">Zg-Y809</strain>
    </source>
</reference>
<feature type="transmembrane region" description="Helical" evidence="1">
    <location>
        <begin position="15"/>
        <end position="35"/>
    </location>
</feature>
<dbReference type="AlphaFoldDB" id="A0A9X1M0A5"/>
<keyword evidence="1" id="KW-0472">Membrane</keyword>
<evidence type="ECO:0000313" key="3">
    <source>
        <dbReference type="Proteomes" id="UP001139264"/>
    </source>
</evidence>
<accession>A0A9X1M0A5</accession>
<dbReference type="Proteomes" id="UP001139264">
    <property type="component" value="Unassembled WGS sequence"/>
</dbReference>
<organism evidence="2 3">
    <name type="scientific">Arthrobacter gengyunqii</name>
    <dbReference type="NCBI Taxonomy" id="2886940"/>
    <lineage>
        <taxon>Bacteria</taxon>
        <taxon>Bacillati</taxon>
        <taxon>Actinomycetota</taxon>
        <taxon>Actinomycetes</taxon>
        <taxon>Micrococcales</taxon>
        <taxon>Micrococcaceae</taxon>
        <taxon>Arthrobacter</taxon>
    </lineage>
</organism>